<dbReference type="AlphaFoldDB" id="A0A0F8W6L0"/>
<protein>
    <submittedName>
        <fullName evidence="2">Uncharacterized protein</fullName>
    </submittedName>
</protein>
<comment type="caution">
    <text evidence="2">The sequence shown here is derived from an EMBL/GenBank/DDBJ whole genome shotgun (WGS) entry which is preliminary data.</text>
</comment>
<dbReference type="EMBL" id="LAZR01067103">
    <property type="protein sequence ID" value="KKK52273.1"/>
    <property type="molecule type" value="Genomic_DNA"/>
</dbReference>
<accession>A0A0F8W6L0</accession>
<evidence type="ECO:0000256" key="1">
    <source>
        <dbReference type="SAM" id="MobiDB-lite"/>
    </source>
</evidence>
<evidence type="ECO:0000313" key="2">
    <source>
        <dbReference type="EMBL" id="KKK52273.1"/>
    </source>
</evidence>
<reference evidence="2" key="1">
    <citation type="journal article" date="2015" name="Nature">
        <title>Complex archaea that bridge the gap between prokaryotes and eukaryotes.</title>
        <authorList>
            <person name="Spang A."/>
            <person name="Saw J.H."/>
            <person name="Jorgensen S.L."/>
            <person name="Zaremba-Niedzwiedzka K."/>
            <person name="Martijn J."/>
            <person name="Lind A.E."/>
            <person name="van Eijk R."/>
            <person name="Schleper C."/>
            <person name="Guy L."/>
            <person name="Ettema T.J."/>
        </authorList>
    </citation>
    <scope>NUCLEOTIDE SEQUENCE</scope>
</reference>
<organism evidence="2">
    <name type="scientific">marine sediment metagenome</name>
    <dbReference type="NCBI Taxonomy" id="412755"/>
    <lineage>
        <taxon>unclassified sequences</taxon>
        <taxon>metagenomes</taxon>
        <taxon>ecological metagenomes</taxon>
    </lineage>
</organism>
<feature type="non-terminal residue" evidence="2">
    <location>
        <position position="1"/>
    </location>
</feature>
<gene>
    <name evidence="2" type="ORF">LCGC14_3106600</name>
</gene>
<proteinExistence type="predicted"/>
<sequence>EYPGGGVGPAGLARESKSARLTHGDRVIGDALTLEALETAPRLRRKKPKAPFRSIAYRKQLLADKKKAAESRSPWRHKYDFSKDMV</sequence>
<feature type="region of interest" description="Disordered" evidence="1">
    <location>
        <begin position="1"/>
        <end position="20"/>
    </location>
</feature>
<name>A0A0F8W6L0_9ZZZZ</name>